<sequence>MGEPKTVVLTGASSGIGAAAARALVAAGHEVILVGRAPERTTALADELGMRCMLADFEEALSVRDLAARLLEEVPRIDVLALNAGALYAERRRTIDGHERTWQVNLLSPTLLGRMLLPRLRESHGRVVVTSSAVHRTARLVAGDLEGDRSGYSMLRSYGAAKLAGLLVIDEMVRGGRYAEIGFASFHPGYVPSAIWRDSPMLQRLLASQVTRSFWTPPEQAALPLLYLATEAPAEELDGGYWHGLKPRRIRHPQWDDVQLRASLREAVMGFDTAIV</sequence>
<evidence type="ECO:0000313" key="3">
    <source>
        <dbReference type="Proteomes" id="UP000626982"/>
    </source>
</evidence>
<keyword evidence="1" id="KW-0560">Oxidoreductase</keyword>
<protein>
    <recommendedName>
        <fullName evidence="4">Short-chain dehydrogenase</fullName>
    </recommendedName>
</protein>
<evidence type="ECO:0008006" key="4">
    <source>
        <dbReference type="Google" id="ProtNLM"/>
    </source>
</evidence>
<dbReference type="InterPro" id="IPR002347">
    <property type="entry name" value="SDR_fam"/>
</dbReference>
<dbReference type="Proteomes" id="UP000626982">
    <property type="component" value="Unassembled WGS sequence"/>
</dbReference>
<accession>A0ABQ2KDT9</accession>
<gene>
    <name evidence="2" type="ORF">GCM10010968_02920</name>
</gene>
<dbReference type="EMBL" id="BMLM01000001">
    <property type="protein sequence ID" value="GGN77852.1"/>
    <property type="molecule type" value="Genomic_DNA"/>
</dbReference>
<dbReference type="InterPro" id="IPR036291">
    <property type="entry name" value="NAD(P)-bd_dom_sf"/>
</dbReference>
<dbReference type="PANTHER" id="PTHR43157">
    <property type="entry name" value="PHOSPHATIDYLINOSITOL-GLYCAN BIOSYNTHESIS CLASS F PROTEIN-RELATED"/>
    <property type="match status" value="1"/>
</dbReference>
<name>A0ABQ2KDT9_9MICO</name>
<evidence type="ECO:0000313" key="2">
    <source>
        <dbReference type="EMBL" id="GGN77852.1"/>
    </source>
</evidence>
<organism evidence="2 3">
    <name type="scientific">Agrococcus terreus</name>
    <dbReference type="NCBI Taxonomy" id="574649"/>
    <lineage>
        <taxon>Bacteria</taxon>
        <taxon>Bacillati</taxon>
        <taxon>Actinomycetota</taxon>
        <taxon>Actinomycetes</taxon>
        <taxon>Micrococcales</taxon>
        <taxon>Microbacteriaceae</taxon>
        <taxon>Agrococcus</taxon>
    </lineage>
</organism>
<dbReference type="PANTHER" id="PTHR43157:SF31">
    <property type="entry name" value="PHOSPHATIDYLINOSITOL-GLYCAN BIOSYNTHESIS CLASS F PROTEIN"/>
    <property type="match status" value="1"/>
</dbReference>
<dbReference type="Pfam" id="PF00106">
    <property type="entry name" value="adh_short"/>
    <property type="match status" value="1"/>
</dbReference>
<dbReference type="PRINTS" id="PR00081">
    <property type="entry name" value="GDHRDH"/>
</dbReference>
<dbReference type="Gene3D" id="3.40.50.720">
    <property type="entry name" value="NAD(P)-binding Rossmann-like Domain"/>
    <property type="match status" value="1"/>
</dbReference>
<dbReference type="SUPFAM" id="SSF51735">
    <property type="entry name" value="NAD(P)-binding Rossmann-fold domains"/>
    <property type="match status" value="1"/>
</dbReference>
<evidence type="ECO:0000256" key="1">
    <source>
        <dbReference type="ARBA" id="ARBA00023002"/>
    </source>
</evidence>
<comment type="caution">
    <text evidence="2">The sequence shown here is derived from an EMBL/GenBank/DDBJ whole genome shotgun (WGS) entry which is preliminary data.</text>
</comment>
<dbReference type="RefSeq" id="WP_188715284.1">
    <property type="nucleotide sequence ID" value="NZ_BAABBD010000001.1"/>
</dbReference>
<proteinExistence type="predicted"/>
<keyword evidence="3" id="KW-1185">Reference proteome</keyword>
<reference evidence="3" key="1">
    <citation type="journal article" date="2019" name="Int. J. Syst. Evol. Microbiol.">
        <title>The Global Catalogue of Microorganisms (GCM) 10K type strain sequencing project: providing services to taxonomists for standard genome sequencing and annotation.</title>
        <authorList>
            <consortium name="The Broad Institute Genomics Platform"/>
            <consortium name="The Broad Institute Genome Sequencing Center for Infectious Disease"/>
            <person name="Wu L."/>
            <person name="Ma J."/>
        </authorList>
    </citation>
    <scope>NUCLEOTIDE SEQUENCE [LARGE SCALE GENOMIC DNA]</scope>
    <source>
        <strain evidence="3">CGMCC 1.6960</strain>
    </source>
</reference>